<dbReference type="AlphaFoldDB" id="A0A0R2DRM3"/>
<dbReference type="Proteomes" id="UP000050961">
    <property type="component" value="Unassembled WGS sequence"/>
</dbReference>
<proteinExistence type="predicted"/>
<dbReference type="EMBL" id="AYZF01000008">
    <property type="protein sequence ID" value="KRN06673.1"/>
    <property type="molecule type" value="Genomic_DNA"/>
</dbReference>
<reference evidence="2 3" key="1">
    <citation type="journal article" date="2015" name="Genome Announc.">
        <title>Expanding the biotechnology potential of lactobacilli through comparative genomics of 213 strains and associated genera.</title>
        <authorList>
            <person name="Sun Z."/>
            <person name="Harris H.M."/>
            <person name="McCann A."/>
            <person name="Guo C."/>
            <person name="Argimon S."/>
            <person name="Zhang W."/>
            <person name="Yang X."/>
            <person name="Jeffery I.B."/>
            <person name="Cooney J.C."/>
            <person name="Kagawa T.F."/>
            <person name="Liu W."/>
            <person name="Song Y."/>
            <person name="Salvetti E."/>
            <person name="Wrobel A."/>
            <person name="Rasinkangas P."/>
            <person name="Parkhill J."/>
            <person name="Rea M.C."/>
            <person name="O'Sullivan O."/>
            <person name="Ritari J."/>
            <person name="Douillard F.P."/>
            <person name="Paul Ross R."/>
            <person name="Yang R."/>
            <person name="Briner A.E."/>
            <person name="Felis G.E."/>
            <person name="de Vos W.M."/>
            <person name="Barrangou R."/>
            <person name="Klaenhammer T.R."/>
            <person name="Caufield P.W."/>
            <person name="Cui Y."/>
            <person name="Zhang H."/>
            <person name="O'Toole P.W."/>
        </authorList>
    </citation>
    <scope>NUCLEOTIDE SEQUENCE [LARGE SCALE GENOMIC DNA]</scope>
    <source>
        <strain evidence="2 3">DSM 21376</strain>
    </source>
</reference>
<keyword evidence="1" id="KW-1133">Transmembrane helix</keyword>
<feature type="transmembrane region" description="Helical" evidence="1">
    <location>
        <begin position="61"/>
        <end position="79"/>
    </location>
</feature>
<keyword evidence="1" id="KW-0472">Membrane</keyword>
<gene>
    <name evidence="2" type="ORF">FD15_GL000226</name>
</gene>
<comment type="caution">
    <text evidence="2">The sequence shown here is derived from an EMBL/GenBank/DDBJ whole genome shotgun (WGS) entry which is preliminary data.</text>
</comment>
<sequence length="107" mass="12004">MFLVCLTAWWITDFSIFKVADLNQTITLSTKTIVVVATSSQFETGIVLIFQNYIKNEIQDWSCFFLIVSGALFVPFGFWNPQTPLILYGSLGCMAGLASILIRGLKR</sequence>
<evidence type="ECO:0000313" key="3">
    <source>
        <dbReference type="Proteomes" id="UP000050961"/>
    </source>
</evidence>
<feature type="transmembrane region" description="Helical" evidence="1">
    <location>
        <begin position="33"/>
        <end position="54"/>
    </location>
</feature>
<accession>A0A0R2DRM3</accession>
<dbReference type="PATRIC" id="fig|1423806.3.peg.228"/>
<feature type="transmembrane region" description="Helical" evidence="1">
    <location>
        <begin position="85"/>
        <end position="105"/>
    </location>
</feature>
<keyword evidence="3" id="KW-1185">Reference proteome</keyword>
<evidence type="ECO:0000256" key="1">
    <source>
        <dbReference type="SAM" id="Phobius"/>
    </source>
</evidence>
<evidence type="ECO:0000313" key="2">
    <source>
        <dbReference type="EMBL" id="KRN06673.1"/>
    </source>
</evidence>
<organism evidence="2 3">
    <name type="scientific">Liquorilactobacillus sucicola DSM 21376 = JCM 15457</name>
    <dbReference type="NCBI Taxonomy" id="1423806"/>
    <lineage>
        <taxon>Bacteria</taxon>
        <taxon>Bacillati</taxon>
        <taxon>Bacillota</taxon>
        <taxon>Bacilli</taxon>
        <taxon>Lactobacillales</taxon>
        <taxon>Lactobacillaceae</taxon>
        <taxon>Liquorilactobacillus</taxon>
    </lineage>
</organism>
<protein>
    <submittedName>
        <fullName evidence="2">Uncharacterized protein</fullName>
    </submittedName>
</protein>
<keyword evidence="1" id="KW-0812">Transmembrane</keyword>
<name>A0A0R2DRM3_9LACO</name>